<evidence type="ECO:0000256" key="1">
    <source>
        <dbReference type="SAM" id="MobiDB-lite"/>
    </source>
</evidence>
<dbReference type="EMBL" id="MLAK01000075">
    <property type="protein sequence ID" value="OHT16758.1"/>
    <property type="molecule type" value="Genomic_DNA"/>
</dbReference>
<gene>
    <name evidence="3" type="ORF">TRFO_41592</name>
</gene>
<accession>A0A1J4L482</accession>
<evidence type="ECO:0000313" key="4">
    <source>
        <dbReference type="Proteomes" id="UP000179807"/>
    </source>
</evidence>
<feature type="region of interest" description="Disordered" evidence="1">
    <location>
        <begin position="64"/>
        <end position="111"/>
    </location>
</feature>
<sequence length="190" mass="21205">MLVLLIGFAISKTEIYSNGIRVPCDYIDNCEACAYAGGSKIKSSCLICVSGYYLELDPETNSHVCKLEPTPEPETPTPVPETPESETSEPETSEPETPTPEPETPEPEPEIPDNCPPCVCDAALKSSTSSSSTNHQYTILLVLQCVTLFMVSYLFFKTWKPIVCQCPRKQENPPNPLNQQMKRHFHQFFN</sequence>
<name>A0A1J4L482_9EUKA</name>
<keyword evidence="2" id="KW-1133">Transmembrane helix</keyword>
<dbReference type="Proteomes" id="UP000179807">
    <property type="component" value="Unassembled WGS sequence"/>
</dbReference>
<dbReference type="VEuPathDB" id="TrichDB:TRFO_41592"/>
<keyword evidence="4" id="KW-1185">Reference proteome</keyword>
<evidence type="ECO:0000313" key="3">
    <source>
        <dbReference type="EMBL" id="OHT16758.1"/>
    </source>
</evidence>
<reference evidence="3" key="1">
    <citation type="submission" date="2016-10" db="EMBL/GenBank/DDBJ databases">
        <authorList>
            <person name="Benchimol M."/>
            <person name="Almeida L.G."/>
            <person name="Vasconcelos A.T."/>
            <person name="Perreira-Neves A."/>
            <person name="Rosa I.A."/>
            <person name="Tasca T."/>
            <person name="Bogo M.R."/>
            <person name="de Souza W."/>
        </authorList>
    </citation>
    <scope>NUCLEOTIDE SEQUENCE [LARGE SCALE GENOMIC DNA]</scope>
    <source>
        <strain evidence="3">K</strain>
    </source>
</reference>
<dbReference type="GeneID" id="94848573"/>
<dbReference type="RefSeq" id="XP_068369894.1">
    <property type="nucleotide sequence ID" value="XM_068513869.1"/>
</dbReference>
<keyword evidence="2" id="KW-0812">Transmembrane</keyword>
<evidence type="ECO:0000256" key="2">
    <source>
        <dbReference type="SAM" id="Phobius"/>
    </source>
</evidence>
<comment type="caution">
    <text evidence="3">The sequence shown here is derived from an EMBL/GenBank/DDBJ whole genome shotgun (WGS) entry which is preliminary data.</text>
</comment>
<organism evidence="3 4">
    <name type="scientific">Tritrichomonas foetus</name>
    <dbReference type="NCBI Taxonomy" id="1144522"/>
    <lineage>
        <taxon>Eukaryota</taxon>
        <taxon>Metamonada</taxon>
        <taxon>Parabasalia</taxon>
        <taxon>Tritrichomonadida</taxon>
        <taxon>Tritrichomonadidae</taxon>
        <taxon>Tritrichomonas</taxon>
    </lineage>
</organism>
<proteinExistence type="predicted"/>
<feature type="compositionally biased region" description="Acidic residues" evidence="1">
    <location>
        <begin position="83"/>
        <end position="94"/>
    </location>
</feature>
<keyword evidence="2" id="KW-0472">Membrane</keyword>
<protein>
    <submittedName>
        <fullName evidence="3">Uncharacterized protein</fullName>
    </submittedName>
</protein>
<feature type="compositionally biased region" description="Pro residues" evidence="1">
    <location>
        <begin position="70"/>
        <end position="81"/>
    </location>
</feature>
<dbReference type="AlphaFoldDB" id="A0A1J4L482"/>
<feature type="transmembrane region" description="Helical" evidence="2">
    <location>
        <begin position="137"/>
        <end position="156"/>
    </location>
</feature>